<dbReference type="InterPro" id="IPR039353">
    <property type="entry name" value="TF_Adf1"/>
</dbReference>
<dbReference type="Proteomes" id="UP000515162">
    <property type="component" value="Chromosome 3R"/>
</dbReference>
<dbReference type="Pfam" id="PF10545">
    <property type="entry name" value="MADF_DNA_bdg"/>
    <property type="match status" value="1"/>
</dbReference>
<dbReference type="PANTHER" id="PTHR12243:SF69">
    <property type="entry name" value="SI:CH73-59F11.3"/>
    <property type="match status" value="1"/>
</dbReference>
<keyword evidence="3" id="KW-1185">Reference proteome</keyword>
<dbReference type="PROSITE" id="PS51029">
    <property type="entry name" value="MADF"/>
    <property type="match status" value="1"/>
</dbReference>
<organism evidence="3 4">
    <name type="scientific">Drosophila mauritiana</name>
    <name type="common">Fruit fly</name>
    <dbReference type="NCBI Taxonomy" id="7226"/>
    <lineage>
        <taxon>Eukaryota</taxon>
        <taxon>Metazoa</taxon>
        <taxon>Ecdysozoa</taxon>
        <taxon>Arthropoda</taxon>
        <taxon>Hexapoda</taxon>
        <taxon>Insecta</taxon>
        <taxon>Pterygota</taxon>
        <taxon>Neoptera</taxon>
        <taxon>Endopterygota</taxon>
        <taxon>Diptera</taxon>
        <taxon>Brachycera</taxon>
        <taxon>Muscomorpha</taxon>
        <taxon>Ephydroidea</taxon>
        <taxon>Drosophilidae</taxon>
        <taxon>Drosophila</taxon>
        <taxon>Sophophora</taxon>
    </lineage>
</organism>
<dbReference type="AlphaFoldDB" id="A0A6P8K3U8"/>
<evidence type="ECO:0000313" key="3">
    <source>
        <dbReference type="Proteomes" id="UP000515162"/>
    </source>
</evidence>
<dbReference type="GO" id="GO:0005667">
    <property type="term" value="C:transcription regulator complex"/>
    <property type="evidence" value="ECO:0007669"/>
    <property type="project" value="TreeGrafter"/>
</dbReference>
<name>A0A6P8K3U8_DROMA</name>
<proteinExistence type="predicted"/>
<dbReference type="CTD" id="43093"/>
<dbReference type="GO" id="GO:0006357">
    <property type="term" value="P:regulation of transcription by RNA polymerase II"/>
    <property type="evidence" value="ECO:0007669"/>
    <property type="project" value="TreeGrafter"/>
</dbReference>
<protein>
    <submittedName>
        <fullName evidence="4">Uncharacterized protein LOC117143116 isoform X1</fullName>
    </submittedName>
</protein>
<sequence>MLPFVEKPVTKAGGGMENLSHLYPPQLPKGRGRPRATYAQTGEFDLGLIREYRSHPVLYDRSNKRFKDKLYVAHIWEQIAHKLGYDATSIRERMTTLRNRYNIEKRRVENGLSTQSSQWPLFESLQFLGDHIRPRRSFKNMSIKEEDEETYEVDDCRSDSNGHMNSVKDELEDDSEIFDCEQALPVTTVLGIPLNTSDEANKSQRSTNGEMPNGKGYNHFAESYHRRNQNQPEYIISSPIVIPMRSNKRGSQPLDDHPSKRRFDDGLSISGYYPTQPLAPLPQAYAKFRGFGEFMCHSLCDMPAATALRLVQKFTRELVETSLRNEDSGSKEKTDEVDPVDQSSESQEEDE</sequence>
<dbReference type="RefSeq" id="XP_033163493.1">
    <property type="nucleotide sequence ID" value="XM_033307602.1"/>
</dbReference>
<feature type="domain" description="MADF" evidence="2">
    <location>
        <begin position="47"/>
        <end position="133"/>
    </location>
</feature>
<evidence type="ECO:0000256" key="1">
    <source>
        <dbReference type="SAM" id="MobiDB-lite"/>
    </source>
</evidence>
<gene>
    <name evidence="4" type="primary">LOC117143116</name>
</gene>
<dbReference type="GeneID" id="117143116"/>
<evidence type="ECO:0000259" key="2">
    <source>
        <dbReference type="PROSITE" id="PS51029"/>
    </source>
</evidence>
<dbReference type="GO" id="GO:0005634">
    <property type="term" value="C:nucleus"/>
    <property type="evidence" value="ECO:0007669"/>
    <property type="project" value="TreeGrafter"/>
</dbReference>
<accession>A0A6P8K3U8</accession>
<dbReference type="InterPro" id="IPR006578">
    <property type="entry name" value="MADF-dom"/>
</dbReference>
<feature type="compositionally biased region" description="Polar residues" evidence="1">
    <location>
        <begin position="196"/>
        <end position="210"/>
    </location>
</feature>
<dbReference type="SMART" id="SM00595">
    <property type="entry name" value="MADF"/>
    <property type="match status" value="1"/>
</dbReference>
<feature type="region of interest" description="Disordered" evidence="1">
    <location>
        <begin position="321"/>
        <end position="351"/>
    </location>
</feature>
<evidence type="ECO:0000313" key="4">
    <source>
        <dbReference type="RefSeq" id="XP_033163493.1"/>
    </source>
</evidence>
<reference evidence="4" key="1">
    <citation type="submission" date="2025-08" db="UniProtKB">
        <authorList>
            <consortium name="RefSeq"/>
        </authorList>
    </citation>
    <scope>IDENTIFICATION</scope>
    <source>
        <strain evidence="4">Mau12</strain>
        <tissue evidence="4">Whole Body</tissue>
    </source>
</reference>
<feature type="region of interest" description="Disordered" evidence="1">
    <location>
        <begin position="196"/>
        <end position="215"/>
    </location>
</feature>
<dbReference type="PANTHER" id="PTHR12243">
    <property type="entry name" value="MADF DOMAIN TRANSCRIPTION FACTOR"/>
    <property type="match status" value="1"/>
</dbReference>
<feature type="compositionally biased region" description="Basic and acidic residues" evidence="1">
    <location>
        <begin position="321"/>
        <end position="336"/>
    </location>
</feature>